<evidence type="ECO:0000313" key="6">
    <source>
        <dbReference type="Proteomes" id="UP000886847"/>
    </source>
</evidence>
<evidence type="ECO:0000256" key="1">
    <source>
        <dbReference type="ARBA" id="ARBA00007964"/>
    </source>
</evidence>
<comment type="similarity">
    <text evidence="1">Belongs to the prephenate/arogenate dehydrogenase family.</text>
</comment>
<dbReference type="SUPFAM" id="SSF51735">
    <property type="entry name" value="NAD(P)-binding Rossmann-fold domains"/>
    <property type="match status" value="1"/>
</dbReference>
<dbReference type="Pfam" id="PF02153">
    <property type="entry name" value="PDH_N"/>
    <property type="match status" value="1"/>
</dbReference>
<dbReference type="Gene3D" id="1.10.3660.10">
    <property type="entry name" value="6-phosphogluconate dehydrogenase C-terminal like domain"/>
    <property type="match status" value="1"/>
</dbReference>
<dbReference type="InterPro" id="IPR003099">
    <property type="entry name" value="Prephen_DH"/>
</dbReference>
<dbReference type="SUPFAM" id="SSF48179">
    <property type="entry name" value="6-phosphogluconate dehydrogenase C-terminal domain-like"/>
    <property type="match status" value="1"/>
</dbReference>
<name>A0A9D2ATT7_9FIRM</name>
<dbReference type="InterPro" id="IPR046825">
    <property type="entry name" value="PDH_C"/>
</dbReference>
<dbReference type="Pfam" id="PF20463">
    <property type="entry name" value="PDH_C"/>
    <property type="match status" value="1"/>
</dbReference>
<comment type="pathway">
    <text evidence="3">Amino-acid biosynthesis.</text>
</comment>
<reference evidence="5" key="2">
    <citation type="submission" date="2021-04" db="EMBL/GenBank/DDBJ databases">
        <authorList>
            <person name="Gilroy R."/>
        </authorList>
    </citation>
    <scope>NUCLEOTIDE SEQUENCE</scope>
    <source>
        <strain evidence="5">2189</strain>
    </source>
</reference>
<reference evidence="5" key="1">
    <citation type="journal article" date="2021" name="PeerJ">
        <title>Extensive microbial diversity within the chicken gut microbiome revealed by metagenomics and culture.</title>
        <authorList>
            <person name="Gilroy R."/>
            <person name="Ravi A."/>
            <person name="Getino M."/>
            <person name="Pursley I."/>
            <person name="Horton D.L."/>
            <person name="Alikhan N.F."/>
            <person name="Baker D."/>
            <person name="Gharbi K."/>
            <person name="Hall N."/>
            <person name="Watson M."/>
            <person name="Adriaenssens E.M."/>
            <person name="Foster-Nyarko E."/>
            <person name="Jarju S."/>
            <person name="Secka A."/>
            <person name="Antonio M."/>
            <person name="Oren A."/>
            <person name="Chaudhuri R.R."/>
            <person name="La Ragione R."/>
            <person name="Hildebrand F."/>
            <person name="Pallen M.J."/>
        </authorList>
    </citation>
    <scope>NUCLEOTIDE SEQUENCE</scope>
    <source>
        <strain evidence="5">2189</strain>
    </source>
</reference>
<evidence type="ECO:0000259" key="4">
    <source>
        <dbReference type="PROSITE" id="PS51176"/>
    </source>
</evidence>
<dbReference type="AlphaFoldDB" id="A0A9D2ATT7"/>
<dbReference type="GO" id="GO:0006571">
    <property type="term" value="P:tyrosine biosynthetic process"/>
    <property type="evidence" value="ECO:0007669"/>
    <property type="project" value="InterPro"/>
</dbReference>
<dbReference type="Gene3D" id="3.40.50.720">
    <property type="entry name" value="NAD(P)-binding Rossmann-like Domain"/>
    <property type="match status" value="1"/>
</dbReference>
<gene>
    <name evidence="5" type="ORF">H9851_02075</name>
</gene>
<dbReference type="InterPro" id="IPR036291">
    <property type="entry name" value="NAD(P)-bd_dom_sf"/>
</dbReference>
<dbReference type="GO" id="GO:0070403">
    <property type="term" value="F:NAD+ binding"/>
    <property type="evidence" value="ECO:0007669"/>
    <property type="project" value="InterPro"/>
</dbReference>
<dbReference type="EMBL" id="DXEW01000008">
    <property type="protein sequence ID" value="HIX50047.1"/>
    <property type="molecule type" value="Genomic_DNA"/>
</dbReference>
<dbReference type="InterPro" id="IPR050812">
    <property type="entry name" value="Preph/Arog_dehydrog"/>
</dbReference>
<dbReference type="InterPro" id="IPR046826">
    <property type="entry name" value="PDH_N"/>
</dbReference>
<dbReference type="PANTHER" id="PTHR21363">
    <property type="entry name" value="PREPHENATE DEHYDROGENASE"/>
    <property type="match status" value="1"/>
</dbReference>
<protein>
    <submittedName>
        <fullName evidence="5">Prephenate dehydrogenase/arogenate dehydrogenase family protein</fullName>
    </submittedName>
</protein>
<sequence length="274" mass="29491">MKIMIAGLGLIGGSAAKALARAGYAADGYDRPAVLHAAVEAGVVVAEAKNTADYDVVFVALPPDAAMRWIDGSSFKDGAVVADFCGVKGAIERCVYARPRNFRYVGCHPMAGKEVSGLQNSCADLFDGASMIVVHGERTDESAVRLLEGLYKEMGFGGCKHCSAAYHDAKIAYTSQLAHIVSNAYVKSDTAEGFPGFTGGSFQDMTRIAGVDEDIWTRLYMLNRAAAAKELERLISNMQKYLDALNAGDEAGLHALLREGRERKERLDTERKIV</sequence>
<evidence type="ECO:0000313" key="5">
    <source>
        <dbReference type="EMBL" id="HIX50047.1"/>
    </source>
</evidence>
<evidence type="ECO:0000256" key="3">
    <source>
        <dbReference type="ARBA" id="ARBA00029440"/>
    </source>
</evidence>
<proteinExistence type="inferred from homology"/>
<dbReference type="PANTHER" id="PTHR21363:SF0">
    <property type="entry name" value="PREPHENATE DEHYDROGENASE [NADP(+)]"/>
    <property type="match status" value="1"/>
</dbReference>
<dbReference type="PROSITE" id="PS51176">
    <property type="entry name" value="PDH_ADH"/>
    <property type="match status" value="1"/>
</dbReference>
<keyword evidence="2" id="KW-0560">Oxidoreductase</keyword>
<dbReference type="Proteomes" id="UP000886847">
    <property type="component" value="Unassembled WGS sequence"/>
</dbReference>
<dbReference type="InterPro" id="IPR008927">
    <property type="entry name" value="6-PGluconate_DH-like_C_sf"/>
</dbReference>
<evidence type="ECO:0000256" key="2">
    <source>
        <dbReference type="ARBA" id="ARBA00023002"/>
    </source>
</evidence>
<comment type="caution">
    <text evidence="5">The sequence shown here is derived from an EMBL/GenBank/DDBJ whole genome shotgun (WGS) entry which is preliminary data.</text>
</comment>
<dbReference type="GO" id="GO:0004665">
    <property type="term" value="F:prephenate dehydrogenase (NADP+) activity"/>
    <property type="evidence" value="ECO:0007669"/>
    <property type="project" value="InterPro"/>
</dbReference>
<organism evidence="5 6">
    <name type="scientific">Candidatus Borkfalkia faecavium</name>
    <dbReference type="NCBI Taxonomy" id="2838508"/>
    <lineage>
        <taxon>Bacteria</taxon>
        <taxon>Bacillati</taxon>
        <taxon>Bacillota</taxon>
        <taxon>Clostridia</taxon>
        <taxon>Christensenellales</taxon>
        <taxon>Christensenellaceae</taxon>
        <taxon>Candidatus Borkfalkia</taxon>
    </lineage>
</organism>
<dbReference type="GO" id="GO:0008977">
    <property type="term" value="F:prephenate dehydrogenase (NAD+) activity"/>
    <property type="evidence" value="ECO:0007669"/>
    <property type="project" value="InterPro"/>
</dbReference>
<accession>A0A9D2ATT7</accession>
<feature type="domain" description="Prephenate/arogenate dehydrogenase" evidence="4">
    <location>
        <begin position="1"/>
        <end position="274"/>
    </location>
</feature>